<dbReference type="InterPro" id="IPR029044">
    <property type="entry name" value="Nucleotide-diphossugar_trans"/>
</dbReference>
<dbReference type="InterPro" id="IPR001173">
    <property type="entry name" value="Glyco_trans_2-like"/>
</dbReference>
<dbReference type="Proteomes" id="UP000235828">
    <property type="component" value="Chromosome A"/>
</dbReference>
<name>A0A2N8ZGM9_9VIBR</name>
<gene>
    <name evidence="2" type="primary">wavT</name>
    <name evidence="2" type="ORF">VTAP4600_A3082</name>
</gene>
<dbReference type="Gene3D" id="3.90.550.10">
    <property type="entry name" value="Spore Coat Polysaccharide Biosynthesis Protein SpsA, Chain A"/>
    <property type="match status" value="1"/>
</dbReference>
<keyword evidence="2" id="KW-0808">Transferase</keyword>
<dbReference type="Pfam" id="PF00535">
    <property type="entry name" value="Glycos_transf_2"/>
    <property type="match status" value="1"/>
</dbReference>
<evidence type="ECO:0000313" key="3">
    <source>
        <dbReference type="Proteomes" id="UP000235828"/>
    </source>
</evidence>
<dbReference type="KEGG" id="vta:A3082"/>
<keyword evidence="3" id="KW-1185">Reference proteome</keyword>
<dbReference type="GO" id="GO:0016740">
    <property type="term" value="F:transferase activity"/>
    <property type="evidence" value="ECO:0007669"/>
    <property type="project" value="UniProtKB-KW"/>
</dbReference>
<dbReference type="InterPro" id="IPR050834">
    <property type="entry name" value="Glycosyltransf_2"/>
</dbReference>
<dbReference type="EMBL" id="LT960611">
    <property type="protein sequence ID" value="SON51048.1"/>
    <property type="molecule type" value="Genomic_DNA"/>
</dbReference>
<dbReference type="PANTHER" id="PTHR43685">
    <property type="entry name" value="GLYCOSYLTRANSFERASE"/>
    <property type="match status" value="1"/>
</dbReference>
<proteinExistence type="predicted"/>
<feature type="domain" description="Glycosyltransferase 2-like" evidence="1">
    <location>
        <begin position="10"/>
        <end position="137"/>
    </location>
</feature>
<evidence type="ECO:0000259" key="1">
    <source>
        <dbReference type="Pfam" id="PF00535"/>
    </source>
</evidence>
<dbReference type="AlphaFoldDB" id="A0A2N8ZGM9"/>
<protein>
    <submittedName>
        <fullName evidence="2">Putative glycosyl transferase</fullName>
    </submittedName>
</protein>
<reference evidence="2 3" key="1">
    <citation type="submission" date="2017-10" db="EMBL/GenBank/DDBJ databases">
        <authorList>
            <person name="Banno H."/>
            <person name="Chua N.-H."/>
        </authorList>
    </citation>
    <scope>NUCLEOTIDE SEQUENCE [LARGE SCALE GENOMIC DNA]</scope>
    <source>
        <strain evidence="2">Vibrio tapetis CECT4600</strain>
    </source>
</reference>
<dbReference type="PANTHER" id="PTHR43685:SF3">
    <property type="entry name" value="SLR2126 PROTEIN"/>
    <property type="match status" value="1"/>
</dbReference>
<organism evidence="2 3">
    <name type="scientific">Vibrio tapetis subsp. tapetis</name>
    <dbReference type="NCBI Taxonomy" id="1671868"/>
    <lineage>
        <taxon>Bacteria</taxon>
        <taxon>Pseudomonadati</taxon>
        <taxon>Pseudomonadota</taxon>
        <taxon>Gammaproteobacteria</taxon>
        <taxon>Vibrionales</taxon>
        <taxon>Vibrionaceae</taxon>
        <taxon>Vibrio</taxon>
    </lineage>
</organism>
<sequence length="289" mass="33262">MKNNKPQVTLIIAFYNNITALDLIFQSLAAQSIQCFEVIIADDGSKPDAVDFIRAAMESQPFTIKHVWHEDSGFRKNRILNHAVLASESDYLIFIDGDCIPQQHFIEDHFLSRKPNSVMCGRRVDLSEIATQKFMQSSSPENFFHDNRWALMRNYIFGRGSQKEKGKNLEKGFRVTSKLMRKLLVTSKPKGIVGCNFSLYKSDLVKVNGFDMRYEAAAVGEDTDVDYRLSLIGLKNVPLFYKAVQLHLYHRILERETINDEIFADTIKAKRVQAQLGLKEIEREIYDKK</sequence>
<dbReference type="SUPFAM" id="SSF53448">
    <property type="entry name" value="Nucleotide-diphospho-sugar transferases"/>
    <property type="match status" value="1"/>
</dbReference>
<dbReference type="OrthoDB" id="9801954at2"/>
<evidence type="ECO:0000313" key="2">
    <source>
        <dbReference type="EMBL" id="SON51048.1"/>
    </source>
</evidence>
<dbReference type="RefSeq" id="WP_102523435.1">
    <property type="nucleotide sequence ID" value="NZ_LT960611.1"/>
</dbReference>
<accession>A0A2N8ZGM9</accession>